<accession>A0A290Q4E1</accession>
<organism evidence="2 3">
    <name type="scientific">Nibricoccus aquaticus</name>
    <dbReference type="NCBI Taxonomy" id="2576891"/>
    <lineage>
        <taxon>Bacteria</taxon>
        <taxon>Pseudomonadati</taxon>
        <taxon>Verrucomicrobiota</taxon>
        <taxon>Opitutia</taxon>
        <taxon>Opitutales</taxon>
        <taxon>Opitutaceae</taxon>
        <taxon>Nibricoccus</taxon>
    </lineage>
</organism>
<sequence length="704" mass="80257">MIFMITTMKRVWCAGLFGFAGIAAGFAQGADKPAPVQMAEEMMKAAGKSVVFEIDPSVKSPEAFRIDGDKRVIAGGPGGVLYGVQTVLGKDVVDAQGAPDFELRGAVLVMLSPNWGYQSELSPERFPWFFDRPLMTRYLDYLLSARLNTLIVWSGHLFPHILELPEYPDATQFSREEVRRNQEQFRWLAEECEKRNITVLTHFYNIHISEHQAEVLKRPKNEAEKDATRYSVPDDFVRGYYRAVLTKYFAEFPNVGLYICPGESLALDQQEPWFRDVIFKAAKDSGKNPKLIIRDWTLDMGFKAKLPTMYDNLYSELKHNDETITSPWPDERHNDWKGVLKGHIVNLHDPADATPYRVGSPRLIGEMVKHWKESGLFKGAWFYPPQAWSWPGTLDVVKDANGKEVTAGLNAFERDPLWHLLEGRYLWKAERDEKTEQRWASEFLGKKFGSKKAGAALVVWYDLTGPILPGLQNVTAVRFGNFFPVSIAWVQATVDDILSYRTKIEDVRFQGPTGLTRQRYYSRPVDAYTIALYQQSYGVEAVRDLRSMPVAELAVELAAGREPKDVMRADWLVDLYVEMAQRSLEIAKAAVAAGGNDPAELQRFVNDSECLVLTAEYYRLKVRAALAKRLLELTGEAKYAAQLTEMMTESVAKYEAMFTHARRFYTAGSSMFDAKPWERAFNEKVKMDAELQEKWLAEFLARKR</sequence>
<keyword evidence="1" id="KW-0732">Signal</keyword>
<gene>
    <name evidence="2" type="ORF">CMV30_04965</name>
</gene>
<evidence type="ECO:0000256" key="1">
    <source>
        <dbReference type="SAM" id="SignalP"/>
    </source>
</evidence>
<dbReference type="Proteomes" id="UP000217265">
    <property type="component" value="Chromosome"/>
</dbReference>
<evidence type="ECO:0000313" key="2">
    <source>
        <dbReference type="EMBL" id="ATC63354.1"/>
    </source>
</evidence>
<reference evidence="2 3" key="1">
    <citation type="submission" date="2017-09" db="EMBL/GenBank/DDBJ databases">
        <title>Complete genome sequence of Verrucomicrobial strain HZ-65, isolated from freshwater.</title>
        <authorList>
            <person name="Choi A."/>
        </authorList>
    </citation>
    <scope>NUCLEOTIDE SEQUENCE [LARGE SCALE GENOMIC DNA]</scope>
    <source>
        <strain evidence="2 3">HZ-65</strain>
    </source>
</reference>
<dbReference type="EMBL" id="CP023344">
    <property type="protein sequence ID" value="ATC63354.1"/>
    <property type="molecule type" value="Genomic_DNA"/>
</dbReference>
<proteinExistence type="predicted"/>
<keyword evidence="3" id="KW-1185">Reference proteome</keyword>
<feature type="signal peptide" evidence="1">
    <location>
        <begin position="1"/>
        <end position="29"/>
    </location>
</feature>
<evidence type="ECO:0008006" key="4">
    <source>
        <dbReference type="Google" id="ProtNLM"/>
    </source>
</evidence>
<protein>
    <recommendedName>
        <fullName evidence="4">Beta-hexosaminidase bacterial type N-terminal domain-containing protein</fullName>
    </recommendedName>
</protein>
<dbReference type="KEGG" id="vbh:CMV30_04965"/>
<name>A0A290Q4E1_9BACT</name>
<dbReference type="AlphaFoldDB" id="A0A290Q4E1"/>
<feature type="chain" id="PRO_5013375827" description="Beta-hexosaminidase bacterial type N-terminal domain-containing protein" evidence="1">
    <location>
        <begin position="30"/>
        <end position="704"/>
    </location>
</feature>
<evidence type="ECO:0000313" key="3">
    <source>
        <dbReference type="Proteomes" id="UP000217265"/>
    </source>
</evidence>